<feature type="region of interest" description="Disordered" evidence="1">
    <location>
        <begin position="57"/>
        <end position="77"/>
    </location>
</feature>
<dbReference type="AlphaFoldDB" id="A0A7K0DKH2"/>
<dbReference type="EMBL" id="WEGI01000003">
    <property type="protein sequence ID" value="MQY26209.1"/>
    <property type="molecule type" value="Genomic_DNA"/>
</dbReference>
<reference evidence="3 4" key="1">
    <citation type="submission" date="2019-10" db="EMBL/GenBank/DDBJ databases">
        <title>Nocardia macrotermitis sp. nov. and Nocardia aurantia sp. nov., isolated from the gut of fungus growing-termite Macrotermes natalensis.</title>
        <authorList>
            <person name="Benndorf R."/>
            <person name="Schwitalla J."/>
            <person name="Martin K."/>
            <person name="De Beer W."/>
            <person name="Kaster A.-K."/>
            <person name="Vollmers J."/>
            <person name="Poulsen M."/>
            <person name="Beemelmanns C."/>
        </authorList>
    </citation>
    <scope>NUCLEOTIDE SEQUENCE [LARGE SCALE GENOMIC DNA]</scope>
    <source>
        <strain evidence="3 4">RB56</strain>
    </source>
</reference>
<evidence type="ECO:0000313" key="4">
    <source>
        <dbReference type="Proteomes" id="UP000431401"/>
    </source>
</evidence>
<comment type="caution">
    <text evidence="3">The sequence shown here is derived from an EMBL/GenBank/DDBJ whole genome shotgun (WGS) entry which is preliminary data.</text>
</comment>
<dbReference type="Proteomes" id="UP000431401">
    <property type="component" value="Unassembled WGS sequence"/>
</dbReference>
<dbReference type="OrthoDB" id="4382015at2"/>
<feature type="domain" description="DUF8176" evidence="2">
    <location>
        <begin position="60"/>
        <end position="177"/>
    </location>
</feature>
<evidence type="ECO:0000259" key="2">
    <source>
        <dbReference type="Pfam" id="PF26527"/>
    </source>
</evidence>
<accession>A0A7K0DKH2</accession>
<evidence type="ECO:0000256" key="1">
    <source>
        <dbReference type="SAM" id="MobiDB-lite"/>
    </source>
</evidence>
<sequence>MIPAPKPRPDRRRRMVVGSAAVVGTAAVVGGVVFSLEVRIQQAAPATMASTADLALGGGPGCEPTRSPELVRGNGIGSTGSGPDAILAFQHAYYVDRSGTTARTVTAPDAWVSGAQTIDAGIATVPVGTHHCVQITPQPDGRFDVVVTESRPDHTTRTYRQLVTVGPQDGATVITRIDPGRSTR</sequence>
<name>A0A7K0DKH2_9NOCA</name>
<gene>
    <name evidence="3" type="ORF">NRB56_17710</name>
</gene>
<dbReference type="InterPro" id="IPR058489">
    <property type="entry name" value="DUF8176"/>
</dbReference>
<dbReference type="Pfam" id="PF26527">
    <property type="entry name" value="DUF8176"/>
    <property type="match status" value="1"/>
</dbReference>
<keyword evidence="4" id="KW-1185">Reference proteome</keyword>
<protein>
    <recommendedName>
        <fullName evidence="2">DUF8176 domain-containing protein</fullName>
    </recommendedName>
</protein>
<evidence type="ECO:0000313" key="3">
    <source>
        <dbReference type="EMBL" id="MQY26209.1"/>
    </source>
</evidence>
<proteinExistence type="predicted"/>
<organism evidence="3 4">
    <name type="scientific">Nocardia aurantia</name>
    <dbReference type="NCBI Taxonomy" id="2585199"/>
    <lineage>
        <taxon>Bacteria</taxon>
        <taxon>Bacillati</taxon>
        <taxon>Actinomycetota</taxon>
        <taxon>Actinomycetes</taxon>
        <taxon>Mycobacteriales</taxon>
        <taxon>Nocardiaceae</taxon>
        <taxon>Nocardia</taxon>
    </lineage>
</organism>